<name>A0A381UGS4_9ZZZZ</name>
<evidence type="ECO:0000313" key="1">
    <source>
        <dbReference type="EMBL" id="SVA27184.1"/>
    </source>
</evidence>
<dbReference type="AlphaFoldDB" id="A0A381UGS4"/>
<proteinExistence type="predicted"/>
<accession>A0A381UGS4</accession>
<gene>
    <name evidence="1" type="ORF">METZ01_LOCUS80038</name>
</gene>
<reference evidence="1" key="1">
    <citation type="submission" date="2018-05" db="EMBL/GenBank/DDBJ databases">
        <authorList>
            <person name="Lanie J.A."/>
            <person name="Ng W.-L."/>
            <person name="Kazmierczak K.M."/>
            <person name="Andrzejewski T.M."/>
            <person name="Davidsen T.M."/>
            <person name="Wayne K.J."/>
            <person name="Tettelin H."/>
            <person name="Glass J.I."/>
            <person name="Rusch D."/>
            <person name="Podicherti R."/>
            <person name="Tsui H.-C.T."/>
            <person name="Winkler M.E."/>
        </authorList>
    </citation>
    <scope>NUCLEOTIDE SEQUENCE</scope>
</reference>
<feature type="non-terminal residue" evidence="1">
    <location>
        <position position="1"/>
    </location>
</feature>
<protein>
    <submittedName>
        <fullName evidence="1">Uncharacterized protein</fullName>
    </submittedName>
</protein>
<sequence length="51" mass="5821">VQIKSTRVLQKPADSYLFTRFELGMDCRIGDFDEEIVMTTNINPGTDILNN</sequence>
<dbReference type="EMBL" id="UINC01006380">
    <property type="protein sequence ID" value="SVA27184.1"/>
    <property type="molecule type" value="Genomic_DNA"/>
</dbReference>
<organism evidence="1">
    <name type="scientific">marine metagenome</name>
    <dbReference type="NCBI Taxonomy" id="408172"/>
    <lineage>
        <taxon>unclassified sequences</taxon>
        <taxon>metagenomes</taxon>
        <taxon>ecological metagenomes</taxon>
    </lineage>
</organism>